<dbReference type="Proteomes" id="UP000248311">
    <property type="component" value="Unassembled WGS sequence"/>
</dbReference>
<evidence type="ECO:0000256" key="8">
    <source>
        <dbReference type="SAM" id="SignalP"/>
    </source>
</evidence>
<dbReference type="EMBL" id="QJTE01000001">
    <property type="protein sequence ID" value="PYE86032.1"/>
    <property type="molecule type" value="Genomic_DNA"/>
</dbReference>
<proteinExistence type="inferred from homology"/>
<comment type="pathway">
    <text evidence="1 7">Cell wall biogenesis; peptidoglycan biosynthesis.</text>
</comment>
<evidence type="ECO:0000256" key="4">
    <source>
        <dbReference type="ARBA" id="ARBA00022960"/>
    </source>
</evidence>
<dbReference type="InterPro" id="IPR036365">
    <property type="entry name" value="PGBD-like_sf"/>
</dbReference>
<dbReference type="UniPathway" id="UPA00219"/>
<keyword evidence="4 7" id="KW-0133">Cell shape</keyword>
<keyword evidence="5 7" id="KW-0573">Peptidoglycan synthesis</keyword>
<feature type="active site" description="Proton donor/acceptor" evidence="7">
    <location>
        <position position="425"/>
    </location>
</feature>
<dbReference type="PANTHER" id="PTHR41533">
    <property type="entry name" value="L,D-TRANSPEPTIDASE HI_1667-RELATED"/>
    <property type="match status" value="1"/>
</dbReference>
<dbReference type="Pfam" id="PF01471">
    <property type="entry name" value="PG_binding_1"/>
    <property type="match status" value="1"/>
</dbReference>
<accession>A0A318SX87</accession>
<dbReference type="InterPro" id="IPR038063">
    <property type="entry name" value="Transpep_catalytic_dom"/>
</dbReference>
<dbReference type="Pfam" id="PF03734">
    <property type="entry name" value="YkuD"/>
    <property type="match status" value="1"/>
</dbReference>
<dbReference type="InterPro" id="IPR052905">
    <property type="entry name" value="LD-transpeptidase_YkuD-like"/>
</dbReference>
<keyword evidence="3" id="KW-0808">Transferase</keyword>
<dbReference type="RefSeq" id="WP_110813033.1">
    <property type="nucleotide sequence ID" value="NZ_QJTE01000001.1"/>
</dbReference>
<dbReference type="GO" id="GO:0004180">
    <property type="term" value="F:carboxypeptidase activity"/>
    <property type="evidence" value="ECO:0007669"/>
    <property type="project" value="UniProtKB-ARBA"/>
</dbReference>
<dbReference type="InterPro" id="IPR005490">
    <property type="entry name" value="LD_TPept_cat_dom"/>
</dbReference>
<sequence length="533" mass="58069">MQALHHHAARGLRAAALVLAAGLAPLPALAQVTPFRQAVAEASAQSDEVAALYRARGFEGLWTGSDVAAIARRNAFLAALGGAAMQGLPAQDYDALGLMAQMRAARTAEERGRMDVAMTRLFLDYARDVQTGLLTPSAVVPLIKREVPIRSAEALVAGLTAGDPARFFRSLPPSSPEYVRLMQARMELSQQAALGGWGPRLQQGARPGDTGPAVVALRDRLVAMALLRPTSSAAFDAAMERAVRRFQASVGLTEDGTVGGATLEALNVPLEERLHAVLVAMERERWTNMDRGDRHIWVNLTDFHATIVDEDRVTFSTRSVIGSTGADRQTPEFSDVMDHMVINPSWYIPRSIIVNEYLPRLRANPQSLGHLQVVSAGGQVVSRNQSFAQYSASSFPYSMRQPPGPSNALGQVKFMFPNRYNIYLHDTPSQHLFGNTVRAYSHGCIRLDDPYDFAYALLAPQSEDPRGMFQSILNTGQERRVNLDQPVPVHLVYRTAFTSLDGTVNYRPDIYGRDAAIWAALAREGVALGAPAS</sequence>
<feature type="active site" description="Nucleophile" evidence="7">
    <location>
        <position position="444"/>
    </location>
</feature>
<evidence type="ECO:0000313" key="10">
    <source>
        <dbReference type="EMBL" id="PYE86032.1"/>
    </source>
</evidence>
<dbReference type="PANTHER" id="PTHR41533:SF2">
    <property type="entry name" value="BLR7131 PROTEIN"/>
    <property type="match status" value="1"/>
</dbReference>
<comment type="caution">
    <text evidence="10">The sequence shown here is derived from an EMBL/GenBank/DDBJ whole genome shotgun (WGS) entry which is preliminary data.</text>
</comment>
<reference evidence="10 11" key="1">
    <citation type="submission" date="2018-06" db="EMBL/GenBank/DDBJ databases">
        <title>Genomic Encyclopedia of Type Strains, Phase III (KMG-III): the genomes of soil and plant-associated and newly described type strains.</title>
        <authorList>
            <person name="Whitman W."/>
        </authorList>
    </citation>
    <scope>NUCLEOTIDE SEQUENCE [LARGE SCALE GENOMIC DNA]</scope>
    <source>
        <strain evidence="10 11">CECT 9025</strain>
    </source>
</reference>
<dbReference type="AlphaFoldDB" id="A0A318SX87"/>
<evidence type="ECO:0000256" key="5">
    <source>
        <dbReference type="ARBA" id="ARBA00022984"/>
    </source>
</evidence>
<dbReference type="InterPro" id="IPR002477">
    <property type="entry name" value="Peptidoglycan-bd-like"/>
</dbReference>
<dbReference type="Pfam" id="PF20142">
    <property type="entry name" value="Scaffold"/>
    <property type="match status" value="1"/>
</dbReference>
<keyword evidence="6 7" id="KW-0961">Cell wall biogenesis/degradation</keyword>
<evidence type="ECO:0000256" key="1">
    <source>
        <dbReference type="ARBA" id="ARBA00004752"/>
    </source>
</evidence>
<protein>
    <submittedName>
        <fullName evidence="10">Murein L,D-transpeptidase YcbB/YkuD</fullName>
    </submittedName>
</protein>
<organism evidence="10 11">
    <name type="scientific">Pseudoroseicyclus aestuarii</name>
    <dbReference type="NCBI Taxonomy" id="1795041"/>
    <lineage>
        <taxon>Bacteria</taxon>
        <taxon>Pseudomonadati</taxon>
        <taxon>Pseudomonadota</taxon>
        <taxon>Alphaproteobacteria</taxon>
        <taxon>Rhodobacterales</taxon>
        <taxon>Paracoccaceae</taxon>
        <taxon>Pseudoroseicyclus</taxon>
    </lineage>
</organism>
<feature type="signal peptide" evidence="8">
    <location>
        <begin position="1"/>
        <end position="30"/>
    </location>
</feature>
<dbReference type="SUPFAM" id="SSF47090">
    <property type="entry name" value="PGBD-like"/>
    <property type="match status" value="1"/>
</dbReference>
<dbReference type="Gene3D" id="1.10.101.10">
    <property type="entry name" value="PGBD-like superfamily/PGBD"/>
    <property type="match status" value="1"/>
</dbReference>
<dbReference type="GO" id="GO:0071555">
    <property type="term" value="P:cell wall organization"/>
    <property type="evidence" value="ECO:0007669"/>
    <property type="project" value="UniProtKB-UniRule"/>
</dbReference>
<dbReference type="Gene3D" id="2.40.440.10">
    <property type="entry name" value="L,D-transpeptidase catalytic domain-like"/>
    <property type="match status" value="1"/>
</dbReference>
<evidence type="ECO:0000256" key="2">
    <source>
        <dbReference type="ARBA" id="ARBA00005992"/>
    </source>
</evidence>
<dbReference type="GO" id="GO:0009252">
    <property type="term" value="P:peptidoglycan biosynthetic process"/>
    <property type="evidence" value="ECO:0007669"/>
    <property type="project" value="UniProtKB-UniPathway"/>
</dbReference>
<comment type="similarity">
    <text evidence="2">Belongs to the YkuD family.</text>
</comment>
<dbReference type="CDD" id="cd16913">
    <property type="entry name" value="YkuD_like"/>
    <property type="match status" value="1"/>
</dbReference>
<name>A0A318SX87_9RHOB</name>
<dbReference type="GO" id="GO:0008360">
    <property type="term" value="P:regulation of cell shape"/>
    <property type="evidence" value="ECO:0007669"/>
    <property type="project" value="UniProtKB-UniRule"/>
</dbReference>
<dbReference type="GO" id="GO:0016740">
    <property type="term" value="F:transferase activity"/>
    <property type="evidence" value="ECO:0007669"/>
    <property type="project" value="UniProtKB-KW"/>
</dbReference>
<keyword evidence="11" id="KW-1185">Reference proteome</keyword>
<evidence type="ECO:0000256" key="6">
    <source>
        <dbReference type="ARBA" id="ARBA00023316"/>
    </source>
</evidence>
<evidence type="ECO:0000256" key="7">
    <source>
        <dbReference type="PROSITE-ProRule" id="PRU01373"/>
    </source>
</evidence>
<dbReference type="OrthoDB" id="9778545at2"/>
<feature type="chain" id="PRO_5016240975" evidence="8">
    <location>
        <begin position="31"/>
        <end position="533"/>
    </location>
</feature>
<dbReference type="SUPFAM" id="SSF141523">
    <property type="entry name" value="L,D-transpeptidase catalytic domain-like"/>
    <property type="match status" value="1"/>
</dbReference>
<gene>
    <name evidence="10" type="ORF">DFP88_101707</name>
</gene>
<feature type="domain" description="L,D-TPase catalytic" evidence="9">
    <location>
        <begin position="294"/>
        <end position="473"/>
    </location>
</feature>
<evidence type="ECO:0000259" key="9">
    <source>
        <dbReference type="PROSITE" id="PS52029"/>
    </source>
</evidence>
<dbReference type="PROSITE" id="PS52029">
    <property type="entry name" value="LD_TPASE"/>
    <property type="match status" value="1"/>
</dbReference>
<keyword evidence="8" id="KW-0732">Signal</keyword>
<dbReference type="InterPro" id="IPR045380">
    <property type="entry name" value="LD_TPept_scaffold_dom"/>
</dbReference>
<evidence type="ECO:0000256" key="3">
    <source>
        <dbReference type="ARBA" id="ARBA00022679"/>
    </source>
</evidence>
<dbReference type="InterPro" id="IPR036366">
    <property type="entry name" value="PGBDSf"/>
</dbReference>
<evidence type="ECO:0000313" key="11">
    <source>
        <dbReference type="Proteomes" id="UP000248311"/>
    </source>
</evidence>